<name>A0A2G8SA41_9APHY</name>
<sequence length="185" mass="19696">MDGPSFSDRQILVTAFKGRGKIKRLPITYMDLLISLKRFFTRCLSRSVYDGAPPGIRAPCAGAGEGRFSLYALRLMFMGICAGIRGCFDLDTELDSVQPKKGSGDEADPDVGVAPSTPAPADDASSSSTSTSIPGPPAMFGTNLNQDDDGENTPPWASTLPVTCAFAQNYSAMSTLSRCKLNDVR</sequence>
<feature type="region of interest" description="Disordered" evidence="1">
    <location>
        <begin position="98"/>
        <end position="156"/>
    </location>
</feature>
<evidence type="ECO:0000256" key="1">
    <source>
        <dbReference type="SAM" id="MobiDB-lite"/>
    </source>
</evidence>
<keyword evidence="3" id="KW-1185">Reference proteome</keyword>
<evidence type="ECO:0000313" key="2">
    <source>
        <dbReference type="EMBL" id="PIL30639.1"/>
    </source>
</evidence>
<dbReference type="Proteomes" id="UP000230002">
    <property type="component" value="Unassembled WGS sequence"/>
</dbReference>
<dbReference type="EMBL" id="AYKW01000014">
    <property type="protein sequence ID" value="PIL30639.1"/>
    <property type="molecule type" value="Genomic_DNA"/>
</dbReference>
<reference evidence="2 3" key="1">
    <citation type="journal article" date="2015" name="Sci. Rep.">
        <title>Chromosome-level genome map provides insights into diverse defense mechanisms in the medicinal fungus Ganoderma sinense.</title>
        <authorList>
            <person name="Zhu Y."/>
            <person name="Xu J."/>
            <person name="Sun C."/>
            <person name="Zhou S."/>
            <person name="Xu H."/>
            <person name="Nelson D.R."/>
            <person name="Qian J."/>
            <person name="Song J."/>
            <person name="Luo H."/>
            <person name="Xiang L."/>
            <person name="Li Y."/>
            <person name="Xu Z."/>
            <person name="Ji A."/>
            <person name="Wang L."/>
            <person name="Lu S."/>
            <person name="Hayward A."/>
            <person name="Sun W."/>
            <person name="Li X."/>
            <person name="Schwartz D.C."/>
            <person name="Wang Y."/>
            <person name="Chen S."/>
        </authorList>
    </citation>
    <scope>NUCLEOTIDE SEQUENCE [LARGE SCALE GENOMIC DNA]</scope>
    <source>
        <strain evidence="2 3">ZZ0214-1</strain>
    </source>
</reference>
<evidence type="ECO:0000313" key="3">
    <source>
        <dbReference type="Proteomes" id="UP000230002"/>
    </source>
</evidence>
<organism evidence="2 3">
    <name type="scientific">Ganoderma sinense ZZ0214-1</name>
    <dbReference type="NCBI Taxonomy" id="1077348"/>
    <lineage>
        <taxon>Eukaryota</taxon>
        <taxon>Fungi</taxon>
        <taxon>Dikarya</taxon>
        <taxon>Basidiomycota</taxon>
        <taxon>Agaricomycotina</taxon>
        <taxon>Agaricomycetes</taxon>
        <taxon>Polyporales</taxon>
        <taxon>Polyporaceae</taxon>
        <taxon>Ganoderma</taxon>
    </lineage>
</organism>
<protein>
    <submittedName>
        <fullName evidence="2">Uncharacterized protein</fullName>
    </submittedName>
</protein>
<dbReference type="OrthoDB" id="2754741at2759"/>
<proteinExistence type="predicted"/>
<dbReference type="AlphaFoldDB" id="A0A2G8SA41"/>
<gene>
    <name evidence="2" type="ORF">GSI_07341</name>
</gene>
<feature type="compositionally biased region" description="Low complexity" evidence="1">
    <location>
        <begin position="114"/>
        <end position="133"/>
    </location>
</feature>
<accession>A0A2G8SA41</accession>
<comment type="caution">
    <text evidence="2">The sequence shown here is derived from an EMBL/GenBank/DDBJ whole genome shotgun (WGS) entry which is preliminary data.</text>
</comment>